<name>A0A4S8LMT3_DENBC</name>
<keyword evidence="3" id="KW-1185">Reference proteome</keyword>
<organism evidence="2 3">
    <name type="scientific">Dendrothele bispora (strain CBS 962.96)</name>
    <dbReference type="NCBI Taxonomy" id="1314807"/>
    <lineage>
        <taxon>Eukaryota</taxon>
        <taxon>Fungi</taxon>
        <taxon>Dikarya</taxon>
        <taxon>Basidiomycota</taxon>
        <taxon>Agaricomycotina</taxon>
        <taxon>Agaricomycetes</taxon>
        <taxon>Agaricomycetidae</taxon>
        <taxon>Agaricales</taxon>
        <taxon>Agaricales incertae sedis</taxon>
        <taxon>Dendrothele</taxon>
    </lineage>
</organism>
<proteinExistence type="predicted"/>
<keyword evidence="1" id="KW-0472">Membrane</keyword>
<protein>
    <recommendedName>
        <fullName evidence="4">MARVEL domain-containing protein</fullName>
    </recommendedName>
</protein>
<dbReference type="EMBL" id="ML179331">
    <property type="protein sequence ID" value="THU90554.1"/>
    <property type="molecule type" value="Genomic_DNA"/>
</dbReference>
<feature type="transmembrane region" description="Helical" evidence="1">
    <location>
        <begin position="13"/>
        <end position="36"/>
    </location>
</feature>
<evidence type="ECO:0000313" key="3">
    <source>
        <dbReference type="Proteomes" id="UP000297245"/>
    </source>
</evidence>
<dbReference type="Proteomes" id="UP000297245">
    <property type="component" value="Unassembled WGS sequence"/>
</dbReference>
<dbReference type="AlphaFoldDB" id="A0A4S8LMT3"/>
<gene>
    <name evidence="2" type="ORF">K435DRAFT_728250</name>
</gene>
<evidence type="ECO:0008006" key="4">
    <source>
        <dbReference type="Google" id="ProtNLM"/>
    </source>
</evidence>
<evidence type="ECO:0000256" key="1">
    <source>
        <dbReference type="SAM" id="Phobius"/>
    </source>
</evidence>
<evidence type="ECO:0000313" key="2">
    <source>
        <dbReference type="EMBL" id="THU90554.1"/>
    </source>
</evidence>
<keyword evidence="1" id="KW-1133">Transmembrane helix</keyword>
<feature type="transmembrane region" description="Helical" evidence="1">
    <location>
        <begin position="94"/>
        <end position="115"/>
    </location>
</feature>
<reference evidence="2 3" key="1">
    <citation type="journal article" date="2019" name="Nat. Ecol. Evol.">
        <title>Megaphylogeny resolves global patterns of mushroom evolution.</title>
        <authorList>
            <person name="Varga T."/>
            <person name="Krizsan K."/>
            <person name="Foldi C."/>
            <person name="Dima B."/>
            <person name="Sanchez-Garcia M."/>
            <person name="Sanchez-Ramirez S."/>
            <person name="Szollosi G.J."/>
            <person name="Szarkandi J.G."/>
            <person name="Papp V."/>
            <person name="Albert L."/>
            <person name="Andreopoulos W."/>
            <person name="Angelini C."/>
            <person name="Antonin V."/>
            <person name="Barry K.W."/>
            <person name="Bougher N.L."/>
            <person name="Buchanan P."/>
            <person name="Buyck B."/>
            <person name="Bense V."/>
            <person name="Catcheside P."/>
            <person name="Chovatia M."/>
            <person name="Cooper J."/>
            <person name="Damon W."/>
            <person name="Desjardin D."/>
            <person name="Finy P."/>
            <person name="Geml J."/>
            <person name="Haridas S."/>
            <person name="Hughes K."/>
            <person name="Justo A."/>
            <person name="Karasinski D."/>
            <person name="Kautmanova I."/>
            <person name="Kiss B."/>
            <person name="Kocsube S."/>
            <person name="Kotiranta H."/>
            <person name="LaButti K.M."/>
            <person name="Lechner B.E."/>
            <person name="Liimatainen K."/>
            <person name="Lipzen A."/>
            <person name="Lukacs Z."/>
            <person name="Mihaltcheva S."/>
            <person name="Morgado L.N."/>
            <person name="Niskanen T."/>
            <person name="Noordeloos M.E."/>
            <person name="Ohm R.A."/>
            <person name="Ortiz-Santana B."/>
            <person name="Ovrebo C."/>
            <person name="Racz N."/>
            <person name="Riley R."/>
            <person name="Savchenko A."/>
            <person name="Shiryaev A."/>
            <person name="Soop K."/>
            <person name="Spirin V."/>
            <person name="Szebenyi C."/>
            <person name="Tomsovsky M."/>
            <person name="Tulloss R.E."/>
            <person name="Uehling J."/>
            <person name="Grigoriev I.V."/>
            <person name="Vagvolgyi C."/>
            <person name="Papp T."/>
            <person name="Martin F.M."/>
            <person name="Miettinen O."/>
            <person name="Hibbett D.S."/>
            <person name="Nagy L.G."/>
        </authorList>
    </citation>
    <scope>NUCLEOTIDE SEQUENCE [LARGE SCALE GENOMIC DNA]</scope>
    <source>
        <strain evidence="2 3">CBS 962.96</strain>
    </source>
</reference>
<accession>A0A4S8LMT3</accession>
<feature type="transmembrane region" description="Helical" evidence="1">
    <location>
        <begin position="135"/>
        <end position="156"/>
    </location>
</feature>
<keyword evidence="1" id="KW-0812">Transmembrane</keyword>
<sequence>MAARTPEIGLVRIGLYITLLVFSFILFCLCCARIHYTTTLSRRDPLNNGVPFYDPSVAELIFTTLVTMMWIGFMMFLFFKRMELKFPRLFRDELIIMIILWVFWLGGTSAATAVWPDLSFCQQFETCRVLSALLGFAWLGFITLTFLIGVSCWMSYRRGGLTEPLPVNGTRSDTGATAGKTTVSA</sequence>
<feature type="transmembrane region" description="Helical" evidence="1">
    <location>
        <begin position="56"/>
        <end position="79"/>
    </location>
</feature>
<dbReference type="OrthoDB" id="2501127at2759"/>